<dbReference type="GeneID" id="115827932"/>
<dbReference type="RefSeq" id="XP_030647687.1">
    <property type="nucleotide sequence ID" value="XM_030791827.1"/>
</dbReference>
<reference evidence="3 4" key="1">
    <citation type="submission" date="2025-04" db="UniProtKB">
        <authorList>
            <consortium name="RefSeq"/>
        </authorList>
    </citation>
    <scope>IDENTIFICATION</scope>
</reference>
<evidence type="ECO:0000313" key="4">
    <source>
        <dbReference type="RefSeq" id="XP_030647688.1"/>
    </source>
</evidence>
<sequence length="237" mass="25488">MRTLMLLLGTVCVCLAAPVEEQHPRKARSASEEDLQLLLTQMKETLANVNNRLIPQPPHPQRTTTRQVDAQPTAVRIPTANFNPASAGSVPMLNLYISPQPPAGVSQSAMPQKTNPEFVLATPVALTVPSYPSAVVPQGTRYAILSPQQSIPIPVAPFPDAAAISPQTVPVPVQYLPPQSPALLNPSFPNPGFPYGNPFLPPPGSQVNPYSPYDPPTIGITPPIIFRERQPVIQARV</sequence>
<proteinExistence type="predicted"/>
<feature type="signal peptide" evidence="1">
    <location>
        <begin position="1"/>
        <end position="16"/>
    </location>
</feature>
<dbReference type="OrthoDB" id="8891373at2759"/>
<dbReference type="AlphaFoldDB" id="A0A6J2WTU9"/>
<gene>
    <name evidence="3 4" type="primary">LOC115827932</name>
</gene>
<feature type="chain" id="PRO_5044642807" evidence="1">
    <location>
        <begin position="17"/>
        <end position="237"/>
    </location>
</feature>
<evidence type="ECO:0000256" key="1">
    <source>
        <dbReference type="SAM" id="SignalP"/>
    </source>
</evidence>
<dbReference type="Proteomes" id="UP000504632">
    <property type="component" value="Chromosome 14"/>
</dbReference>
<evidence type="ECO:0000313" key="3">
    <source>
        <dbReference type="RefSeq" id="XP_030647687.1"/>
    </source>
</evidence>
<name>A0A6J2WTU9_CHACN</name>
<organism evidence="2 4">
    <name type="scientific">Chanos chanos</name>
    <name type="common">Milkfish</name>
    <name type="synonym">Mugil chanos</name>
    <dbReference type="NCBI Taxonomy" id="29144"/>
    <lineage>
        <taxon>Eukaryota</taxon>
        <taxon>Metazoa</taxon>
        <taxon>Chordata</taxon>
        <taxon>Craniata</taxon>
        <taxon>Vertebrata</taxon>
        <taxon>Euteleostomi</taxon>
        <taxon>Actinopterygii</taxon>
        <taxon>Neopterygii</taxon>
        <taxon>Teleostei</taxon>
        <taxon>Ostariophysi</taxon>
        <taxon>Gonorynchiformes</taxon>
        <taxon>Chanidae</taxon>
        <taxon>Chanos</taxon>
    </lineage>
</organism>
<dbReference type="RefSeq" id="XP_030647688.1">
    <property type="nucleotide sequence ID" value="XM_030791828.1"/>
</dbReference>
<keyword evidence="2" id="KW-1185">Reference proteome</keyword>
<evidence type="ECO:0000313" key="2">
    <source>
        <dbReference type="Proteomes" id="UP000504632"/>
    </source>
</evidence>
<keyword evidence="1" id="KW-0732">Signal</keyword>
<accession>A0A6J2WTU9</accession>
<protein>
    <submittedName>
        <fullName evidence="3 4">Leucine-rich repeat extensin-like protein 5</fullName>
    </submittedName>
</protein>